<dbReference type="SMART" id="SM00315">
    <property type="entry name" value="RGS"/>
    <property type="match status" value="1"/>
</dbReference>
<dbReference type="Gene3D" id="3.30.1520.10">
    <property type="entry name" value="Phox-like domain"/>
    <property type="match status" value="1"/>
</dbReference>
<evidence type="ECO:0000256" key="1">
    <source>
        <dbReference type="ARBA" id="ARBA00010883"/>
    </source>
</evidence>
<dbReference type="InterPro" id="IPR036871">
    <property type="entry name" value="PX_dom_sf"/>
</dbReference>
<dbReference type="HOGENOM" id="CLU_005899_0_0_1"/>
<dbReference type="InterPro" id="IPR003114">
    <property type="entry name" value="Phox_assoc"/>
</dbReference>
<evidence type="ECO:0000313" key="8">
    <source>
        <dbReference type="EnsemblMetazoa" id="PHUM004120-PA"/>
    </source>
</evidence>
<dbReference type="EMBL" id="DS234988">
    <property type="protein sequence ID" value="EEB09909.1"/>
    <property type="molecule type" value="Genomic_DNA"/>
</dbReference>
<feature type="transmembrane region" description="Helical" evidence="3">
    <location>
        <begin position="31"/>
        <end position="50"/>
    </location>
</feature>
<organism>
    <name type="scientific">Pediculus humanus subsp. corporis</name>
    <name type="common">Body louse</name>
    <dbReference type="NCBI Taxonomy" id="121224"/>
    <lineage>
        <taxon>Eukaryota</taxon>
        <taxon>Metazoa</taxon>
        <taxon>Ecdysozoa</taxon>
        <taxon>Arthropoda</taxon>
        <taxon>Hexapoda</taxon>
        <taxon>Insecta</taxon>
        <taxon>Pterygota</taxon>
        <taxon>Neoptera</taxon>
        <taxon>Paraneoptera</taxon>
        <taxon>Psocodea</taxon>
        <taxon>Troctomorpha</taxon>
        <taxon>Phthiraptera</taxon>
        <taxon>Anoplura</taxon>
        <taxon>Pediculidae</taxon>
        <taxon>Pediculus</taxon>
    </lineage>
</organism>
<evidence type="ECO:0000313" key="9">
    <source>
        <dbReference type="Proteomes" id="UP000009046"/>
    </source>
</evidence>
<feature type="coiled-coil region" evidence="2">
    <location>
        <begin position="478"/>
        <end position="565"/>
    </location>
</feature>
<dbReference type="GO" id="GO:0035091">
    <property type="term" value="F:phosphatidylinositol binding"/>
    <property type="evidence" value="ECO:0007669"/>
    <property type="project" value="InterPro"/>
</dbReference>
<dbReference type="InterPro" id="IPR013937">
    <property type="entry name" value="Sorting_nexin_C"/>
</dbReference>
<dbReference type="EnsemblMetazoa" id="PHUM004120-RA">
    <property type="protein sequence ID" value="PHUM004120-PA"/>
    <property type="gene ID" value="PHUM004120"/>
</dbReference>
<comment type="similarity">
    <text evidence="1">Belongs to the sorting nexin family.</text>
</comment>
<dbReference type="Pfam" id="PF02194">
    <property type="entry name" value="PXA"/>
    <property type="match status" value="1"/>
</dbReference>
<keyword evidence="3" id="KW-0812">Transmembrane</keyword>
<dbReference type="CDD" id="cd08720">
    <property type="entry name" value="RGS_SNX25"/>
    <property type="match status" value="1"/>
</dbReference>
<dbReference type="AlphaFoldDB" id="E0V953"/>
<dbReference type="EMBL" id="AAZO01000048">
    <property type="status" value="NOT_ANNOTATED_CDS"/>
    <property type="molecule type" value="Genomic_DNA"/>
</dbReference>
<evidence type="ECO:0000259" key="5">
    <source>
        <dbReference type="PROSITE" id="PS50195"/>
    </source>
</evidence>
<keyword evidence="9" id="KW-1185">Reference proteome</keyword>
<dbReference type="Gene3D" id="1.10.167.10">
    <property type="entry name" value="Regulator of G-protein Signalling 4, domain 2"/>
    <property type="match status" value="1"/>
</dbReference>
<dbReference type="InterPro" id="IPR044926">
    <property type="entry name" value="RGS_subdomain_2"/>
</dbReference>
<dbReference type="InParanoid" id="E0V953"/>
<dbReference type="Pfam" id="PF08628">
    <property type="entry name" value="Nexin_C"/>
    <property type="match status" value="1"/>
</dbReference>
<dbReference type="eggNOG" id="KOG2101">
    <property type="taxonomic scope" value="Eukaryota"/>
</dbReference>
<dbReference type="PANTHER" id="PTHR22775:SF48">
    <property type="entry name" value="SORTING NEXIN-25"/>
    <property type="match status" value="1"/>
</dbReference>
<dbReference type="OrthoDB" id="120967at2759"/>
<dbReference type="InterPro" id="IPR016137">
    <property type="entry name" value="RGS"/>
</dbReference>
<reference evidence="8" key="3">
    <citation type="submission" date="2021-02" db="UniProtKB">
        <authorList>
            <consortium name="EnsemblMetazoa"/>
        </authorList>
    </citation>
    <scope>IDENTIFICATION</scope>
    <source>
        <strain evidence="8">USDA</strain>
    </source>
</reference>
<reference evidence="7" key="1">
    <citation type="submission" date="2007-04" db="EMBL/GenBank/DDBJ databases">
        <title>Annotation of Pediculus humanus corporis strain USDA.</title>
        <authorList>
            <person name="Kirkness E."/>
            <person name="Hannick L."/>
            <person name="Hass B."/>
            <person name="Bruggner R."/>
            <person name="Lawson D."/>
            <person name="Bidwell S."/>
            <person name="Joardar V."/>
            <person name="Caler E."/>
            <person name="Walenz B."/>
            <person name="Inman J."/>
            <person name="Schobel S."/>
            <person name="Galinsky K."/>
            <person name="Amedeo P."/>
            <person name="Strausberg R."/>
        </authorList>
    </citation>
    <scope>NUCLEOTIDE SEQUENCE</scope>
    <source>
        <strain evidence="7">USDA</strain>
    </source>
</reference>
<proteinExistence type="inferred from homology"/>
<gene>
    <name evidence="8" type="primary">8233387</name>
    <name evidence="7" type="ORF">Phum_PHUM004120</name>
</gene>
<protein>
    <submittedName>
        <fullName evidence="7 8">Sorting nexin, putative</fullName>
    </submittedName>
</protein>
<dbReference type="InterPro" id="IPR036305">
    <property type="entry name" value="RGS_sf"/>
</dbReference>
<evidence type="ECO:0000259" key="6">
    <source>
        <dbReference type="PROSITE" id="PS51207"/>
    </source>
</evidence>
<dbReference type="Pfam" id="PF00787">
    <property type="entry name" value="PX"/>
    <property type="match status" value="1"/>
</dbReference>
<feature type="transmembrane region" description="Helical" evidence="3">
    <location>
        <begin position="5"/>
        <end position="25"/>
    </location>
</feature>
<dbReference type="RefSeq" id="XP_002422647.1">
    <property type="nucleotide sequence ID" value="XM_002422602.1"/>
</dbReference>
<evidence type="ECO:0000313" key="7">
    <source>
        <dbReference type="EMBL" id="EEB09909.1"/>
    </source>
</evidence>
<sequence length="916" mass="106195">MNSVFYLICLIFIAFIALYPIFLWFSLLCLVFVAAILLAISGTVTVQIMLSMKHTARYVNVLSSFSNFHKYIPQSYNNHVHKTKKRLPVIFGRSVDIALQELLDLIVRDLISSWLENLTFSYKKLQFSFKKEIWYALGKLNERLINIDETKLIAGDMVSKITSHFEKIRLVNSGNDFSKQFYISHHLQSIEKELNYLRKISELILVTFFSNYLINHACNKNLLIEILTCKVFFPCIALLTDPDYINQKILEYMEQVVQTNNLHQNSCSHAESFQEFIQLITSSDDANHLKRVRYSIMTEIMQATTIQNLKKVKEVDSEKDEISIKKLKRYLGQLKFAKLQCENRLRDLDCPGFANDSENVVVPFEKILENSFGRKMLYNFLENGGQETYLSFWVAVEELRSTVKSHWHQIGAEIYYTFIHSQEAPIKVEKSVRRRIESFLLGNSGPEAFYEVQENIVQLLKEKVYPNFVLTDFYNQFLQHIESTKQDLNNENQSVFENDKVDSVEQNGYAKNKLNQLQERLNNKSQALQALRLSLKPESRVLSGLEKEVQNLEGEKRQLEAHLTRTEVWEEHLGKWRVVVQSAEVSADKECPHFVLVVHVLEDELNYDAISTGWVVLRKLSEFHELHKKLSQVWNGVKNLELPSQSPKFLFGKHSDKASLDKAKNQIQKYLEFVLQDERLNTSEAIYTFLSPSSESLKLSNVPGVSSPKKNRFSLSTLFKTSSNQGNGEGSKDSDEEDYSLLDENEVKLGGGGGGEGKDAVVEPLYALLSEIFDLRGVFRWLRKTLITFVQITYGRTISRQVRETVSWLFSEQMVHYYIKFFIQSWWPNGNLAKQQRTRTKEEKQNTRANAKYLFVNNTPEVLNNLVGQQNAKRGAIKVFEILQDVRLNKQLVYDLLEILIYEIFPEIKRKGGIYK</sequence>
<accession>E0V953</accession>
<feature type="domain" description="RGS" evidence="4">
    <location>
        <begin position="363"/>
        <end position="478"/>
    </location>
</feature>
<name>E0V953_PEDHC</name>
<dbReference type="InterPro" id="IPR001683">
    <property type="entry name" value="PX_dom"/>
</dbReference>
<dbReference type="InterPro" id="IPR037899">
    <property type="entry name" value="SNX25_PX"/>
</dbReference>
<dbReference type="SUPFAM" id="SSF48097">
    <property type="entry name" value="Regulator of G-protein signaling, RGS"/>
    <property type="match status" value="1"/>
</dbReference>
<feature type="domain" description="PXA" evidence="6">
    <location>
        <begin position="92"/>
        <end position="257"/>
    </location>
</feature>
<dbReference type="FunCoup" id="E0V953">
    <property type="interactions" value="1132"/>
</dbReference>
<feature type="domain" description="PX" evidence="5">
    <location>
        <begin position="574"/>
        <end position="697"/>
    </location>
</feature>
<dbReference type="VEuPathDB" id="VectorBase:PHUM004120"/>
<dbReference type="PROSITE" id="PS50195">
    <property type="entry name" value="PX"/>
    <property type="match status" value="1"/>
</dbReference>
<dbReference type="Proteomes" id="UP000009046">
    <property type="component" value="Unassembled WGS sequence"/>
</dbReference>
<evidence type="ECO:0000259" key="4">
    <source>
        <dbReference type="PROSITE" id="PS50132"/>
    </source>
</evidence>
<keyword evidence="3" id="KW-1133">Transmembrane helix</keyword>
<dbReference type="SMART" id="SM00313">
    <property type="entry name" value="PXA"/>
    <property type="match status" value="1"/>
</dbReference>
<dbReference type="SMART" id="SM00312">
    <property type="entry name" value="PX"/>
    <property type="match status" value="1"/>
</dbReference>
<dbReference type="OMA" id="HKSATHQ"/>
<dbReference type="Pfam" id="PF00615">
    <property type="entry name" value="RGS"/>
    <property type="match status" value="1"/>
</dbReference>
<evidence type="ECO:0000256" key="3">
    <source>
        <dbReference type="SAM" id="Phobius"/>
    </source>
</evidence>
<dbReference type="GeneID" id="8233387"/>
<dbReference type="STRING" id="121224.E0V953"/>
<dbReference type="PROSITE" id="PS51207">
    <property type="entry name" value="PXA"/>
    <property type="match status" value="1"/>
</dbReference>
<keyword evidence="2" id="KW-0175">Coiled coil</keyword>
<reference evidence="7" key="2">
    <citation type="submission" date="2007-04" db="EMBL/GenBank/DDBJ databases">
        <title>The genome of the human body louse.</title>
        <authorList>
            <consortium name="The Human Body Louse Genome Consortium"/>
            <person name="Kirkness E."/>
            <person name="Walenz B."/>
            <person name="Hass B."/>
            <person name="Bruggner R."/>
            <person name="Strausberg R."/>
        </authorList>
    </citation>
    <scope>NUCLEOTIDE SEQUENCE</scope>
    <source>
        <strain evidence="7">USDA</strain>
    </source>
</reference>
<keyword evidence="3" id="KW-0472">Membrane</keyword>
<evidence type="ECO:0000256" key="2">
    <source>
        <dbReference type="SAM" id="Coils"/>
    </source>
</evidence>
<dbReference type="KEGG" id="phu:Phum_PHUM004120"/>
<dbReference type="PANTHER" id="PTHR22775">
    <property type="entry name" value="SORTING NEXIN"/>
    <property type="match status" value="1"/>
</dbReference>
<dbReference type="PROSITE" id="PS50132">
    <property type="entry name" value="RGS"/>
    <property type="match status" value="1"/>
</dbReference>
<dbReference type="CTD" id="8233387"/>
<dbReference type="SUPFAM" id="SSF64268">
    <property type="entry name" value="PX domain"/>
    <property type="match status" value="1"/>
</dbReference>
<dbReference type="CDD" id="cd06878">
    <property type="entry name" value="PX_SNX25"/>
    <property type="match status" value="1"/>
</dbReference>